<keyword evidence="1" id="KW-0732">Signal</keyword>
<feature type="signal peptide" evidence="1">
    <location>
        <begin position="1"/>
        <end position="22"/>
    </location>
</feature>
<sequence>MRKLRGALTVAGAVGLVLGAMAPMAAASGRQAAYTCSAGYFCLYTGQDGSGSRCQFSERTADTAVYCSWGATTNVRSVYNNSDYTVTFYKTVNFNNRVGSTAPHSGGNLTGTYQIRSLTW</sequence>
<evidence type="ECO:0000313" key="3">
    <source>
        <dbReference type="Proteomes" id="UP000475666"/>
    </source>
</evidence>
<feature type="chain" id="PRO_5038414420" evidence="1">
    <location>
        <begin position="23"/>
        <end position="120"/>
    </location>
</feature>
<dbReference type="AlphaFoldDB" id="A0A6G3TCR4"/>
<dbReference type="Gene3D" id="2.60.20.10">
    <property type="entry name" value="Crystallins"/>
    <property type="match status" value="1"/>
</dbReference>
<dbReference type="EMBL" id="JAAGMQ010000344">
    <property type="protein sequence ID" value="NEC33811.1"/>
    <property type="molecule type" value="Genomic_DNA"/>
</dbReference>
<accession>A0A6G3TCR4</accession>
<name>A0A6G3TCR4_9ACTN</name>
<dbReference type="Proteomes" id="UP000475666">
    <property type="component" value="Unassembled WGS sequence"/>
</dbReference>
<proteinExistence type="predicted"/>
<comment type="caution">
    <text evidence="2">The sequence shown here is derived from an EMBL/GenBank/DDBJ whole genome shotgun (WGS) entry which is preliminary data.</text>
</comment>
<evidence type="ECO:0000256" key="1">
    <source>
        <dbReference type="SAM" id="SignalP"/>
    </source>
</evidence>
<evidence type="ECO:0000313" key="2">
    <source>
        <dbReference type="EMBL" id="NEC33811.1"/>
    </source>
</evidence>
<gene>
    <name evidence="2" type="ORF">G3I66_11555</name>
</gene>
<reference evidence="2 3" key="1">
    <citation type="submission" date="2020-01" db="EMBL/GenBank/DDBJ databases">
        <title>Insect and environment-associated Actinomycetes.</title>
        <authorList>
            <person name="Currrie C."/>
            <person name="Chevrette M."/>
            <person name="Carlson C."/>
            <person name="Stubbendieck R."/>
            <person name="Wendt-Pienkowski E."/>
        </authorList>
    </citation>
    <scope>NUCLEOTIDE SEQUENCE [LARGE SCALE GENOMIC DNA]</scope>
    <source>
        <strain evidence="2 3">SID7739</strain>
    </source>
</reference>
<dbReference type="Pfam" id="PF03995">
    <property type="entry name" value="Inhibitor_I36"/>
    <property type="match status" value="1"/>
</dbReference>
<organism evidence="2 3">
    <name type="scientific">Streptomyces rubrogriseus</name>
    <dbReference type="NCBI Taxonomy" id="194673"/>
    <lineage>
        <taxon>Bacteria</taxon>
        <taxon>Bacillati</taxon>
        <taxon>Actinomycetota</taxon>
        <taxon>Actinomycetes</taxon>
        <taxon>Kitasatosporales</taxon>
        <taxon>Streptomycetaceae</taxon>
        <taxon>Streptomyces</taxon>
        <taxon>Streptomyces violaceoruber group</taxon>
    </lineage>
</organism>
<protein>
    <submittedName>
        <fullName evidence="2">Peptidase inhibitor family I36 protein</fullName>
    </submittedName>
</protein>